<feature type="transmembrane region" description="Helical" evidence="7">
    <location>
        <begin position="41"/>
        <end position="60"/>
    </location>
</feature>
<dbReference type="SUPFAM" id="SSF81338">
    <property type="entry name" value="Aquaporin-like"/>
    <property type="match status" value="1"/>
</dbReference>
<evidence type="ECO:0000256" key="5">
    <source>
        <dbReference type="ARBA" id="ARBA00023136"/>
    </source>
</evidence>
<name>A0AAU7JMY6_9HYPH</name>
<dbReference type="InterPro" id="IPR034294">
    <property type="entry name" value="Aquaporin_transptr"/>
</dbReference>
<evidence type="ECO:0000256" key="3">
    <source>
        <dbReference type="ARBA" id="ARBA00022692"/>
    </source>
</evidence>
<keyword evidence="3 6" id="KW-0812">Transmembrane</keyword>
<dbReference type="EMBL" id="CP157484">
    <property type="protein sequence ID" value="XBO41525.1"/>
    <property type="molecule type" value="Genomic_DNA"/>
</dbReference>
<comment type="similarity">
    <text evidence="2 6">Belongs to the MIP/aquaporin (TC 1.A.8) family.</text>
</comment>
<feature type="transmembrane region" description="Helical" evidence="7">
    <location>
        <begin position="208"/>
        <end position="226"/>
    </location>
</feature>
<evidence type="ECO:0000256" key="1">
    <source>
        <dbReference type="ARBA" id="ARBA00004141"/>
    </source>
</evidence>
<keyword evidence="4 7" id="KW-1133">Transmembrane helix</keyword>
<dbReference type="InterPro" id="IPR023271">
    <property type="entry name" value="Aquaporin-like"/>
</dbReference>
<feature type="transmembrane region" description="Helical" evidence="7">
    <location>
        <begin position="12"/>
        <end position="35"/>
    </location>
</feature>
<evidence type="ECO:0000256" key="4">
    <source>
        <dbReference type="ARBA" id="ARBA00022989"/>
    </source>
</evidence>
<evidence type="ECO:0000256" key="6">
    <source>
        <dbReference type="RuleBase" id="RU000477"/>
    </source>
</evidence>
<organism evidence="8">
    <name type="scientific">Alsobacter sp. KACC 23698</name>
    <dbReference type="NCBI Taxonomy" id="3149229"/>
    <lineage>
        <taxon>Bacteria</taxon>
        <taxon>Pseudomonadati</taxon>
        <taxon>Pseudomonadota</taxon>
        <taxon>Alphaproteobacteria</taxon>
        <taxon>Hyphomicrobiales</taxon>
        <taxon>Alsobacteraceae</taxon>
        <taxon>Alsobacter</taxon>
    </lineage>
</organism>
<evidence type="ECO:0000256" key="2">
    <source>
        <dbReference type="ARBA" id="ARBA00006175"/>
    </source>
</evidence>
<dbReference type="GO" id="GO:0015250">
    <property type="term" value="F:water channel activity"/>
    <property type="evidence" value="ECO:0007669"/>
    <property type="project" value="TreeGrafter"/>
</dbReference>
<dbReference type="InterPro" id="IPR000425">
    <property type="entry name" value="MIP"/>
</dbReference>
<evidence type="ECO:0000256" key="7">
    <source>
        <dbReference type="SAM" id="Phobius"/>
    </source>
</evidence>
<reference evidence="8" key="1">
    <citation type="submission" date="2024-05" db="EMBL/GenBank/DDBJ databases">
        <authorList>
            <person name="Kim S."/>
            <person name="Heo J."/>
            <person name="Choi H."/>
            <person name="Choi Y."/>
            <person name="Kwon S.-W."/>
            <person name="Kim Y."/>
        </authorList>
    </citation>
    <scope>NUCLEOTIDE SEQUENCE</scope>
    <source>
        <strain evidence="8">KACC 23698</strain>
    </source>
</reference>
<feature type="transmembrane region" description="Helical" evidence="7">
    <location>
        <begin position="132"/>
        <end position="153"/>
    </location>
</feature>
<evidence type="ECO:0000313" key="8">
    <source>
        <dbReference type="EMBL" id="XBO41525.1"/>
    </source>
</evidence>
<feature type="transmembrane region" description="Helical" evidence="7">
    <location>
        <begin position="90"/>
        <end position="112"/>
    </location>
</feature>
<dbReference type="PROSITE" id="PS51257">
    <property type="entry name" value="PROKAR_LIPOPROTEIN"/>
    <property type="match status" value="1"/>
</dbReference>
<dbReference type="RefSeq" id="WP_406858381.1">
    <property type="nucleotide sequence ID" value="NZ_CP157484.1"/>
</dbReference>
<keyword evidence="5 7" id="KW-0472">Membrane</keyword>
<keyword evidence="6" id="KW-0813">Transport</keyword>
<dbReference type="PANTHER" id="PTHR19139">
    <property type="entry name" value="AQUAPORIN TRANSPORTER"/>
    <property type="match status" value="1"/>
</dbReference>
<sequence>MKRYLAEGLGTAALVLIGCGAVAVSGLGTVLGGGVPSGPLAILPIAIAFGFTVTAMAYGIGPISGCHINPAVTAAVWSAGRMTGGDALRYVAAQVIGAVLGAGLLVVILMGRKGGYDLAQSGLGQNGWGADWSVFSAFVSEVVATFLFTVVILGSTSKIGATPVAGLAIGITLLVLHLPFVAITGLSVNPARSFGPALFVGGQALAQLWLFIVAPVLGGLAAGALFRNRALAD</sequence>
<proteinExistence type="inferred from homology"/>
<protein>
    <submittedName>
        <fullName evidence="8">Aquaporin</fullName>
    </submittedName>
</protein>
<dbReference type="GO" id="GO:0005886">
    <property type="term" value="C:plasma membrane"/>
    <property type="evidence" value="ECO:0007669"/>
    <property type="project" value="TreeGrafter"/>
</dbReference>
<dbReference type="PANTHER" id="PTHR19139:SF199">
    <property type="entry name" value="MIP17260P"/>
    <property type="match status" value="1"/>
</dbReference>
<dbReference type="AlphaFoldDB" id="A0AAU7JMY6"/>
<dbReference type="PRINTS" id="PR00783">
    <property type="entry name" value="MINTRINSICP"/>
</dbReference>
<feature type="transmembrane region" description="Helical" evidence="7">
    <location>
        <begin position="165"/>
        <end position="188"/>
    </location>
</feature>
<comment type="subcellular location">
    <subcellularLocation>
        <location evidence="1">Membrane</location>
        <topology evidence="1">Multi-pass membrane protein</topology>
    </subcellularLocation>
</comment>
<dbReference type="Pfam" id="PF00230">
    <property type="entry name" value="MIP"/>
    <property type="match status" value="1"/>
</dbReference>
<dbReference type="Gene3D" id="1.20.1080.10">
    <property type="entry name" value="Glycerol uptake facilitator protein"/>
    <property type="match status" value="1"/>
</dbReference>
<gene>
    <name evidence="8" type="ORF">ABEG18_12455</name>
</gene>
<accession>A0AAU7JMY6</accession>